<accession>A0A6J7MUT3</accession>
<evidence type="ECO:0000256" key="6">
    <source>
        <dbReference type="ARBA" id="ARBA00022692"/>
    </source>
</evidence>
<dbReference type="SUPFAM" id="SSF158472">
    <property type="entry name" value="HAMP domain-like"/>
    <property type="match status" value="1"/>
</dbReference>
<organism evidence="19">
    <name type="scientific">freshwater metagenome</name>
    <dbReference type="NCBI Taxonomy" id="449393"/>
    <lineage>
        <taxon>unclassified sequences</taxon>
        <taxon>metagenomes</taxon>
        <taxon>ecological metagenomes</taxon>
    </lineage>
</organism>
<dbReference type="FunFam" id="1.10.287.130:FF:000001">
    <property type="entry name" value="Two-component sensor histidine kinase"/>
    <property type="match status" value="1"/>
</dbReference>
<name>A0A6J7MUT3_9ZZZZ</name>
<comment type="catalytic activity">
    <reaction evidence="1">
        <text>ATP + protein L-histidine = ADP + protein N-phospho-L-histidine.</text>
        <dbReference type="EC" id="2.7.13.3"/>
    </reaction>
</comment>
<dbReference type="EMBL" id="CAFBIY010000008">
    <property type="protein sequence ID" value="CAB4846540.1"/>
    <property type="molecule type" value="Genomic_DNA"/>
</dbReference>
<evidence type="ECO:0000313" key="14">
    <source>
        <dbReference type="EMBL" id="CAB4364657.1"/>
    </source>
</evidence>
<evidence type="ECO:0000256" key="9">
    <source>
        <dbReference type="ARBA" id="ARBA00023012"/>
    </source>
</evidence>
<dbReference type="SUPFAM" id="SSF55874">
    <property type="entry name" value="ATPase domain of HSP90 chaperone/DNA topoisomerase II/histidine kinase"/>
    <property type="match status" value="1"/>
</dbReference>
<dbReference type="InterPro" id="IPR036890">
    <property type="entry name" value="HATPase_C_sf"/>
</dbReference>
<dbReference type="PROSITE" id="PS50109">
    <property type="entry name" value="HIS_KIN"/>
    <property type="match status" value="1"/>
</dbReference>
<evidence type="ECO:0000256" key="2">
    <source>
        <dbReference type="ARBA" id="ARBA00004370"/>
    </source>
</evidence>
<dbReference type="SMART" id="SM00388">
    <property type="entry name" value="HisKA"/>
    <property type="match status" value="1"/>
</dbReference>
<dbReference type="PRINTS" id="PR00344">
    <property type="entry name" value="BCTRLSENSOR"/>
</dbReference>
<dbReference type="SMART" id="SM00387">
    <property type="entry name" value="HATPase_c"/>
    <property type="match status" value="1"/>
</dbReference>
<keyword evidence="4" id="KW-0597">Phosphoprotein</keyword>
<feature type="domain" description="HAMP" evidence="13">
    <location>
        <begin position="178"/>
        <end position="231"/>
    </location>
</feature>
<dbReference type="AlphaFoldDB" id="A0A6J7MUT3"/>
<dbReference type="FunFam" id="3.30.565.10:FF:000006">
    <property type="entry name" value="Sensor histidine kinase WalK"/>
    <property type="match status" value="1"/>
</dbReference>
<dbReference type="InterPro" id="IPR003594">
    <property type="entry name" value="HATPase_dom"/>
</dbReference>
<keyword evidence="8 11" id="KW-1133">Transmembrane helix</keyword>
<evidence type="ECO:0000256" key="4">
    <source>
        <dbReference type="ARBA" id="ARBA00022553"/>
    </source>
</evidence>
<evidence type="ECO:0000313" key="16">
    <source>
        <dbReference type="EMBL" id="CAB4824805.1"/>
    </source>
</evidence>
<dbReference type="InterPro" id="IPR050428">
    <property type="entry name" value="TCS_sensor_his_kinase"/>
</dbReference>
<dbReference type="PROSITE" id="PS50885">
    <property type="entry name" value="HAMP"/>
    <property type="match status" value="1"/>
</dbReference>
<evidence type="ECO:0000259" key="12">
    <source>
        <dbReference type="PROSITE" id="PS50109"/>
    </source>
</evidence>
<dbReference type="Pfam" id="PF02518">
    <property type="entry name" value="HATPase_c"/>
    <property type="match status" value="1"/>
</dbReference>
<keyword evidence="7" id="KW-0418">Kinase</keyword>
<dbReference type="InterPro" id="IPR003660">
    <property type="entry name" value="HAMP_dom"/>
</dbReference>
<dbReference type="CDD" id="cd00075">
    <property type="entry name" value="HATPase"/>
    <property type="match status" value="1"/>
</dbReference>
<dbReference type="GO" id="GO:0000155">
    <property type="term" value="F:phosphorelay sensor kinase activity"/>
    <property type="evidence" value="ECO:0007669"/>
    <property type="project" value="InterPro"/>
</dbReference>
<evidence type="ECO:0000313" key="19">
    <source>
        <dbReference type="EMBL" id="CAB4984940.1"/>
    </source>
</evidence>
<dbReference type="GO" id="GO:0005886">
    <property type="term" value="C:plasma membrane"/>
    <property type="evidence" value="ECO:0007669"/>
    <property type="project" value="TreeGrafter"/>
</dbReference>
<dbReference type="PANTHER" id="PTHR45436">
    <property type="entry name" value="SENSOR HISTIDINE KINASE YKOH"/>
    <property type="match status" value="1"/>
</dbReference>
<dbReference type="InterPro" id="IPR003661">
    <property type="entry name" value="HisK_dim/P_dom"/>
</dbReference>
<evidence type="ECO:0000313" key="18">
    <source>
        <dbReference type="EMBL" id="CAB4942033.1"/>
    </source>
</evidence>
<evidence type="ECO:0000256" key="5">
    <source>
        <dbReference type="ARBA" id="ARBA00022679"/>
    </source>
</evidence>
<dbReference type="EMBL" id="CAESGF010000016">
    <property type="protein sequence ID" value="CAB4364657.1"/>
    <property type="molecule type" value="Genomic_DNA"/>
</dbReference>
<dbReference type="CDD" id="cd00082">
    <property type="entry name" value="HisKA"/>
    <property type="match status" value="1"/>
</dbReference>
<dbReference type="InterPro" id="IPR005467">
    <property type="entry name" value="His_kinase_dom"/>
</dbReference>
<dbReference type="PANTHER" id="PTHR45436:SF5">
    <property type="entry name" value="SENSOR HISTIDINE KINASE TRCS"/>
    <property type="match status" value="1"/>
</dbReference>
<dbReference type="SMART" id="SM00304">
    <property type="entry name" value="HAMP"/>
    <property type="match status" value="1"/>
</dbReference>
<dbReference type="InterPro" id="IPR036097">
    <property type="entry name" value="HisK_dim/P_sf"/>
</dbReference>
<gene>
    <name evidence="15" type="ORF">UFOPK2656_02486</name>
    <name evidence="16" type="ORF">UFOPK3099_01607</name>
    <name evidence="17" type="ORF">UFOPK3267_00256</name>
    <name evidence="18" type="ORF">UFOPK3651_02237</name>
    <name evidence="19" type="ORF">UFOPK3931_01068</name>
    <name evidence="14" type="ORF">UFOPK4189_02415</name>
</gene>
<dbReference type="Pfam" id="PF00512">
    <property type="entry name" value="HisKA"/>
    <property type="match status" value="1"/>
</dbReference>
<evidence type="ECO:0000259" key="13">
    <source>
        <dbReference type="PROSITE" id="PS50885"/>
    </source>
</evidence>
<dbReference type="EMBL" id="CAFBMT010000013">
    <property type="protein sequence ID" value="CAB4942033.1"/>
    <property type="molecule type" value="Genomic_DNA"/>
</dbReference>
<dbReference type="Gene3D" id="1.10.287.130">
    <property type="match status" value="1"/>
</dbReference>
<dbReference type="InterPro" id="IPR004358">
    <property type="entry name" value="Sig_transdc_His_kin-like_C"/>
</dbReference>
<keyword evidence="9" id="KW-0902">Two-component regulatory system</keyword>
<feature type="domain" description="Histidine kinase" evidence="12">
    <location>
        <begin position="239"/>
        <end position="453"/>
    </location>
</feature>
<keyword evidence="10 11" id="KW-0472">Membrane</keyword>
<keyword evidence="5" id="KW-0808">Transferase</keyword>
<evidence type="ECO:0000313" key="15">
    <source>
        <dbReference type="EMBL" id="CAB4735283.1"/>
    </source>
</evidence>
<evidence type="ECO:0000256" key="7">
    <source>
        <dbReference type="ARBA" id="ARBA00022777"/>
    </source>
</evidence>
<dbReference type="CDD" id="cd06225">
    <property type="entry name" value="HAMP"/>
    <property type="match status" value="1"/>
</dbReference>
<evidence type="ECO:0000256" key="8">
    <source>
        <dbReference type="ARBA" id="ARBA00022989"/>
    </source>
</evidence>
<dbReference type="Pfam" id="PF00672">
    <property type="entry name" value="HAMP"/>
    <property type="match status" value="1"/>
</dbReference>
<evidence type="ECO:0000256" key="1">
    <source>
        <dbReference type="ARBA" id="ARBA00000085"/>
    </source>
</evidence>
<evidence type="ECO:0000313" key="17">
    <source>
        <dbReference type="EMBL" id="CAB4846540.1"/>
    </source>
</evidence>
<evidence type="ECO:0000256" key="3">
    <source>
        <dbReference type="ARBA" id="ARBA00012438"/>
    </source>
</evidence>
<dbReference type="SUPFAM" id="SSF47384">
    <property type="entry name" value="Homodimeric domain of signal transducing histidine kinase"/>
    <property type="match status" value="1"/>
</dbReference>
<dbReference type="EMBL" id="CAEZYF010000018">
    <property type="protein sequence ID" value="CAB4735283.1"/>
    <property type="molecule type" value="Genomic_DNA"/>
</dbReference>
<keyword evidence="6 11" id="KW-0812">Transmembrane</keyword>
<feature type="transmembrane region" description="Helical" evidence="11">
    <location>
        <begin position="154"/>
        <end position="177"/>
    </location>
</feature>
<dbReference type="EC" id="2.7.13.3" evidence="3"/>
<dbReference type="EMBL" id="CAFAAV010000123">
    <property type="protein sequence ID" value="CAB4824805.1"/>
    <property type="molecule type" value="Genomic_DNA"/>
</dbReference>
<proteinExistence type="predicted"/>
<dbReference type="EMBL" id="CAFBOL010000020">
    <property type="protein sequence ID" value="CAB4984940.1"/>
    <property type="molecule type" value="Genomic_DNA"/>
</dbReference>
<protein>
    <recommendedName>
        <fullName evidence="3">histidine kinase</fullName>
        <ecNumber evidence="3">2.7.13.3</ecNumber>
    </recommendedName>
</protein>
<evidence type="ECO:0000256" key="10">
    <source>
        <dbReference type="ARBA" id="ARBA00023136"/>
    </source>
</evidence>
<dbReference type="Gene3D" id="6.10.340.10">
    <property type="match status" value="1"/>
</dbReference>
<sequence>MKLRTRLSLGLGAIAVAFAVTGYLVATTQHRYLTEQVDRDLQRSLPLARGILENRVGPVAPDDGASLSKLYIGHLGADDTLVTFVQGQSTTGTPEVTVAVARVHVRPGSSEPFTVDGVGTSERWRVLIATRRQSDGFEIIALSLESTDAAYQRLLIATGVGALAVVAIILLIAAWVMRLGVRPIREMTATADAITSGETDARMASYPAGTEAAHLANAFNSMLDERDQADERLRQFVADASHELRTPLTSIRGYADLYRQGGLHDSGRLDDAMRRVSGEAERMGSIVNDLLLLTNLDRGLQLHFEPLDIADVLADVVADARVVQPDRQITLAAEHSLLATADRQRLHQVVAALVHNALVHTPVAAPIDIIGRTETGGVVIEVIDHGAGMDDEMAARAFERFYRGDPSRSRHSGGSGLGLAITTSIVEAHGGRIALHTAPGAGCRFTIALPGPVVSASSG</sequence>
<comment type="subcellular location">
    <subcellularLocation>
        <location evidence="2">Membrane</location>
    </subcellularLocation>
</comment>
<dbReference type="Gene3D" id="3.30.565.10">
    <property type="entry name" value="Histidine kinase-like ATPase, C-terminal domain"/>
    <property type="match status" value="1"/>
</dbReference>
<evidence type="ECO:0000256" key="11">
    <source>
        <dbReference type="SAM" id="Phobius"/>
    </source>
</evidence>
<reference evidence="19" key="1">
    <citation type="submission" date="2020-05" db="EMBL/GenBank/DDBJ databases">
        <authorList>
            <person name="Chiriac C."/>
            <person name="Salcher M."/>
            <person name="Ghai R."/>
            <person name="Kavagutti S V."/>
        </authorList>
    </citation>
    <scope>NUCLEOTIDE SEQUENCE</scope>
</reference>